<feature type="compositionally biased region" description="Polar residues" evidence="2">
    <location>
        <begin position="1184"/>
        <end position="1202"/>
    </location>
</feature>
<evidence type="ECO:0000256" key="3">
    <source>
        <dbReference type="SAM" id="SignalP"/>
    </source>
</evidence>
<sequence length="1293" mass="142727">MKKQIKNKKLKLIKVLSSAFFLSAPAILLASCSSVNKELIENSISKGDGSNFATNYSIKKVATEALKSDSGQKAYQEYLTSNLALQWFKNLAKTDPQTKRDLDNEIKNIDDSFKSTIDSYKNNNGADWELKFQQEFLDLNGGTEQAYKEKQLLSWAKNRLSSELFNSDYSALLNSNNQVIRSNSESELLKGLTGEYHFGFSADTKLIGQNKNSDPAYADFQQFIYDKWIEIENPFVVNMSLWKYGTPGSEGMSNFYNLDSSTSITSGTYEYPYFNNAVATNTGYGTLDKFTHFVNDAKASGTSTNGSSDGNFLSKDTTKNKLGIREISKNYTDDSATLILAKNGSIYNDLYIEFAAASSYLFGELANPTQQGTNRAESSTTNNKLEKGISTNSKSGLDPITSNFVYKVTNTNGGGNGGTTQTGKDGSSSSTNNQMPTTINGIIKYSSNLVSQIVNKNGPLNELTTNGGTVYSIDSFRGTSTDKLNDFMFIRNQAGVHAVGIEASKYIKDGYTNGSAGTGKNDTQTQNTKNYKQRAGDVVFYYSKLKNSNEDLTYGMSIDLKSELSTFYSNNTDWLIYEYAKHLMGNQNNGGTNTKEDTPKIKMFDLNDQEMKKLLGNNYVTFADKLVNYQFLITKVDRVKDYQAKMYDAKSKFSVNTGINTKKNGFASGWVYEKAKDSQTTTQSNSSPSQNEDKLQKNPNYFDVTYSSYVKGTYDLFDGTNGAKKTFMNALTTYMNDLSVTNQSSSFSGYKYSQYIYSDNNALNAVLLAFGSDSNSLSNVIKNDILKDYIGTNDFDFDKLEFKNNSNLITSLENGSTTTPSTATQTGNNGVKGINSALSNMYYNSSFDGLTDKWGQYIPSKEASTPKSVAETTPQTAFPITQSQLDSYRNKLFKYSLSVDNAATSSNYLSLYTMLATAKYLLEDNAKEFINYLKTKVTVGENAYITWYGTQNKNLQVNGLNKSTVKELLSATDNLMMNVNNSKESAYYGLTYSGTTNAGSQVTLVNTGNTNSSNSEGTGTTGETITLDRNNSNSLFGVSSNYYTVVQGMTGFMGLITQNDSSSLDSSISERLFTNTSLDNSSKVGILHSFGDSKEDLLTTIESYTLSSEVNNLANQLKKYLPMIQFESVLNISDNSLSAKKEALKNLINNNYQNDSSSSPSTKDAKPIVKEMFDQRKGYVGKTPTINGSGKTSNGQQNNNQNDKMEVIDSPISATQTGAYVYQINTNDLKDWTTLKTAVGNNTEVLYNLLIIAAKDTGQQDRALNSILATRKVEIYDTRLNTQLGPKWASNWK</sequence>
<comment type="similarity">
    <text evidence="1">Belongs to the MG307/MG309/MG338 family.</text>
</comment>
<feature type="chain" id="PRO_5026915414" description="Lipoprotein" evidence="3">
    <location>
        <begin position="31"/>
        <end position="1293"/>
    </location>
</feature>
<feature type="region of interest" description="Disordered" evidence="2">
    <location>
        <begin position="368"/>
        <end position="396"/>
    </location>
</feature>
<dbReference type="KEGG" id="miw:EER00_01735"/>
<dbReference type="RefSeq" id="WP_129692640.1">
    <property type="nucleotide sequence ID" value="NZ_CP033512.2"/>
</dbReference>
<feature type="compositionally biased region" description="Low complexity" evidence="2">
    <location>
        <begin position="678"/>
        <end position="690"/>
    </location>
</feature>
<gene>
    <name evidence="4" type="ORF">EER00_01735</name>
</gene>
<proteinExistence type="inferred from homology"/>
<evidence type="ECO:0000256" key="2">
    <source>
        <dbReference type="SAM" id="MobiDB-lite"/>
    </source>
</evidence>
<reference evidence="5" key="1">
    <citation type="submission" date="2018-11" db="EMBL/GenBank/DDBJ databases">
        <title>The first complete genome sequence of Mycoplasma iowae strain 695.</title>
        <authorList>
            <person name="Ghanem M."/>
            <person name="El-Gazzar M."/>
        </authorList>
    </citation>
    <scope>NUCLEOTIDE SEQUENCE [LARGE SCALE GENOMIC DNA]</scope>
    <source>
        <strain evidence="5">695</strain>
    </source>
</reference>
<feature type="region of interest" description="Disordered" evidence="2">
    <location>
        <begin position="1179"/>
        <end position="1203"/>
    </location>
</feature>
<protein>
    <recommendedName>
        <fullName evidence="6">Lipoprotein</fullName>
    </recommendedName>
</protein>
<dbReference type="InterPro" id="IPR022186">
    <property type="entry name" value="DUF3713"/>
</dbReference>
<feature type="region of interest" description="Disordered" evidence="2">
    <location>
        <begin position="408"/>
        <end position="435"/>
    </location>
</feature>
<dbReference type="EMBL" id="CP033512">
    <property type="protein sequence ID" value="QHG89618.1"/>
    <property type="molecule type" value="Genomic_DNA"/>
</dbReference>
<evidence type="ECO:0000313" key="5">
    <source>
        <dbReference type="Proteomes" id="UP000464283"/>
    </source>
</evidence>
<feature type="compositionally biased region" description="Polar residues" evidence="2">
    <location>
        <begin position="424"/>
        <end position="435"/>
    </location>
</feature>
<dbReference type="GeneID" id="96866899"/>
<dbReference type="Pfam" id="PF12506">
    <property type="entry name" value="DUF3713"/>
    <property type="match status" value="1"/>
</dbReference>
<feature type="region of interest" description="Disordered" evidence="2">
    <location>
        <begin position="677"/>
        <end position="697"/>
    </location>
</feature>
<evidence type="ECO:0000256" key="1">
    <source>
        <dbReference type="ARBA" id="ARBA00010828"/>
    </source>
</evidence>
<accession>A0A6P1LDX7</accession>
<organism evidence="4 5">
    <name type="scientific">Malacoplasma iowae 695</name>
    <dbReference type="NCBI Taxonomy" id="1048830"/>
    <lineage>
        <taxon>Bacteria</taxon>
        <taxon>Bacillati</taxon>
        <taxon>Mycoplasmatota</taxon>
        <taxon>Mycoplasmoidales</taxon>
        <taxon>Mycoplasmoidaceae</taxon>
        <taxon>Malacoplasma</taxon>
    </lineage>
</organism>
<keyword evidence="3" id="KW-0732">Signal</keyword>
<evidence type="ECO:0000313" key="4">
    <source>
        <dbReference type="EMBL" id="QHG89618.1"/>
    </source>
</evidence>
<feature type="signal peptide" evidence="3">
    <location>
        <begin position="1"/>
        <end position="30"/>
    </location>
</feature>
<name>A0A6P1LDX7_MALIO</name>
<dbReference type="PROSITE" id="PS51257">
    <property type="entry name" value="PROKAR_LIPOPROTEIN"/>
    <property type="match status" value="1"/>
</dbReference>
<evidence type="ECO:0008006" key="6">
    <source>
        <dbReference type="Google" id="ProtNLM"/>
    </source>
</evidence>
<dbReference type="Proteomes" id="UP000464283">
    <property type="component" value="Chromosome"/>
</dbReference>